<dbReference type="InterPro" id="IPR050342">
    <property type="entry name" value="HMGB"/>
</dbReference>
<organism evidence="5 6">
    <name type="scientific">Amphibalanus amphitrite</name>
    <name type="common">Striped barnacle</name>
    <name type="synonym">Balanus amphitrite</name>
    <dbReference type="NCBI Taxonomy" id="1232801"/>
    <lineage>
        <taxon>Eukaryota</taxon>
        <taxon>Metazoa</taxon>
        <taxon>Ecdysozoa</taxon>
        <taxon>Arthropoda</taxon>
        <taxon>Crustacea</taxon>
        <taxon>Multicrustacea</taxon>
        <taxon>Cirripedia</taxon>
        <taxon>Thoracica</taxon>
        <taxon>Thoracicalcarea</taxon>
        <taxon>Balanomorpha</taxon>
        <taxon>Balanoidea</taxon>
        <taxon>Balanidae</taxon>
        <taxon>Amphibalaninae</taxon>
        <taxon>Amphibalanus</taxon>
    </lineage>
</organism>
<dbReference type="Proteomes" id="UP000440578">
    <property type="component" value="Unassembled WGS sequence"/>
</dbReference>
<feature type="DNA-binding region" description="HMG box" evidence="2">
    <location>
        <begin position="92"/>
        <end position="165"/>
    </location>
</feature>
<dbReference type="GO" id="GO:0005634">
    <property type="term" value="C:nucleus"/>
    <property type="evidence" value="ECO:0007669"/>
    <property type="project" value="UniProtKB-UniRule"/>
</dbReference>
<dbReference type="SUPFAM" id="SSF47095">
    <property type="entry name" value="HMG-box"/>
    <property type="match status" value="1"/>
</dbReference>
<evidence type="ECO:0000256" key="3">
    <source>
        <dbReference type="SAM" id="MobiDB-lite"/>
    </source>
</evidence>
<comment type="caution">
    <text evidence="5">The sequence shown here is derived from an EMBL/GenBank/DDBJ whole genome shotgun (WGS) entry which is preliminary data.</text>
</comment>
<evidence type="ECO:0000259" key="4">
    <source>
        <dbReference type="PROSITE" id="PS50118"/>
    </source>
</evidence>
<dbReference type="Pfam" id="PF00505">
    <property type="entry name" value="HMG_box"/>
    <property type="match status" value="1"/>
</dbReference>
<keyword evidence="1 2" id="KW-0238">DNA-binding</keyword>
<accession>A0A6A4VK33</accession>
<dbReference type="AlphaFoldDB" id="A0A6A4VK33"/>
<dbReference type="OrthoDB" id="10070927at2759"/>
<dbReference type="GO" id="GO:0003677">
    <property type="term" value="F:DNA binding"/>
    <property type="evidence" value="ECO:0007669"/>
    <property type="project" value="UniProtKB-UniRule"/>
</dbReference>
<evidence type="ECO:0000313" key="6">
    <source>
        <dbReference type="Proteomes" id="UP000440578"/>
    </source>
</evidence>
<dbReference type="PANTHER" id="PTHR48112">
    <property type="entry name" value="HIGH MOBILITY GROUP PROTEIN DSP1"/>
    <property type="match status" value="1"/>
</dbReference>
<keyword evidence="6" id="KW-1185">Reference proteome</keyword>
<protein>
    <submittedName>
        <fullName evidence="5">FACT complex subunit SSRP1</fullName>
    </submittedName>
</protein>
<name>A0A6A4VK33_AMPAM</name>
<gene>
    <name evidence="5" type="primary">SSRP1</name>
    <name evidence="5" type="ORF">FJT64_007537</name>
</gene>
<feature type="domain" description="HMG box" evidence="4">
    <location>
        <begin position="92"/>
        <end position="165"/>
    </location>
</feature>
<dbReference type="Gene3D" id="1.10.30.10">
    <property type="entry name" value="High mobility group box domain"/>
    <property type="match status" value="1"/>
</dbReference>
<evidence type="ECO:0000256" key="2">
    <source>
        <dbReference type="PROSITE-ProRule" id="PRU00267"/>
    </source>
</evidence>
<feature type="region of interest" description="Disordered" evidence="3">
    <location>
        <begin position="56"/>
        <end position="99"/>
    </location>
</feature>
<evidence type="ECO:0000256" key="1">
    <source>
        <dbReference type="ARBA" id="ARBA00023125"/>
    </source>
</evidence>
<keyword evidence="2" id="KW-0539">Nucleus</keyword>
<dbReference type="SMART" id="SM00398">
    <property type="entry name" value="HMG"/>
    <property type="match status" value="1"/>
</dbReference>
<evidence type="ECO:0000313" key="5">
    <source>
        <dbReference type="EMBL" id="KAF0294846.1"/>
    </source>
</evidence>
<dbReference type="InterPro" id="IPR036910">
    <property type="entry name" value="HMG_box_dom_sf"/>
</dbReference>
<feature type="compositionally biased region" description="Basic residues" evidence="3">
    <location>
        <begin position="77"/>
        <end position="87"/>
    </location>
</feature>
<dbReference type="EMBL" id="VIIS01001654">
    <property type="protein sequence ID" value="KAF0294846.1"/>
    <property type="molecule type" value="Genomic_DNA"/>
</dbReference>
<proteinExistence type="predicted"/>
<dbReference type="PROSITE" id="PS50118">
    <property type="entry name" value="HMG_BOX_2"/>
    <property type="match status" value="1"/>
</dbReference>
<reference evidence="5 6" key="1">
    <citation type="submission" date="2019-07" db="EMBL/GenBank/DDBJ databases">
        <title>Draft genome assembly of a fouling barnacle, Amphibalanus amphitrite (Darwin, 1854): The first reference genome for Thecostraca.</title>
        <authorList>
            <person name="Kim W."/>
        </authorList>
    </citation>
    <scope>NUCLEOTIDE SEQUENCE [LARGE SCALE GENOMIC DNA]</scope>
    <source>
        <strain evidence="5">SNU_AA5</strain>
        <tissue evidence="5">Soma without cirri and trophi</tissue>
    </source>
</reference>
<dbReference type="InterPro" id="IPR009071">
    <property type="entry name" value="HMG_box_dom"/>
</dbReference>
<sequence>MARSWVENQRLVGRVYHVQRQVRLARRQCRLVAARLEQHGDDYCVAAQRAADAELDVRDDGGAPGRRAAAAETVPKSRLKSEKKPKRRLNEPKRPSNPFFQYCQEQRGHMLSQMKGQSPAGVTKAGVTKQLAANWSRMSAQHKQKYVERYEEDKRQYAIAMQKLQSGGTQGTSGPS</sequence>